<accession>A0A841GRQ5</accession>
<comment type="similarity">
    <text evidence="1 12">Belongs to the RNA polymerase alpha chain family.</text>
</comment>
<evidence type="ECO:0000256" key="3">
    <source>
        <dbReference type="ARBA" id="ARBA00015972"/>
    </source>
</evidence>
<dbReference type="GO" id="GO:0003899">
    <property type="term" value="F:DNA-directed RNA polymerase activity"/>
    <property type="evidence" value="ECO:0007669"/>
    <property type="project" value="UniProtKB-UniRule"/>
</dbReference>
<dbReference type="SMART" id="SM00662">
    <property type="entry name" value="RPOLD"/>
    <property type="match status" value="1"/>
</dbReference>
<keyword evidence="7 12" id="KW-0804">Transcription</keyword>
<dbReference type="Gene3D" id="1.10.150.20">
    <property type="entry name" value="5' to 3' exonuclease, C-terminal subdomain"/>
    <property type="match status" value="1"/>
</dbReference>
<dbReference type="GO" id="GO:0006351">
    <property type="term" value="P:DNA-templated transcription"/>
    <property type="evidence" value="ECO:0007669"/>
    <property type="project" value="UniProtKB-UniRule"/>
</dbReference>
<dbReference type="InterPro" id="IPR011773">
    <property type="entry name" value="DNA-dir_RpoA"/>
</dbReference>
<dbReference type="InterPro" id="IPR011260">
    <property type="entry name" value="RNAP_asu_C"/>
</dbReference>
<dbReference type="InterPro" id="IPR036643">
    <property type="entry name" value="RNApol_insert_sf"/>
</dbReference>
<evidence type="ECO:0000256" key="10">
    <source>
        <dbReference type="ARBA" id="ARBA00048552"/>
    </source>
</evidence>
<keyword evidence="6 12" id="KW-0548">Nucleotidyltransferase</keyword>
<evidence type="ECO:0000256" key="9">
    <source>
        <dbReference type="ARBA" id="ARBA00033070"/>
    </source>
</evidence>
<dbReference type="Gene3D" id="3.30.1360.10">
    <property type="entry name" value="RNA polymerase, RBP11-like subunit"/>
    <property type="match status" value="1"/>
</dbReference>
<dbReference type="InterPro" id="IPR011263">
    <property type="entry name" value="DNA-dir_RNA_pol_RpoA/D/Rpb3"/>
</dbReference>
<dbReference type="GO" id="GO:0000428">
    <property type="term" value="C:DNA-directed RNA polymerase complex"/>
    <property type="evidence" value="ECO:0007669"/>
    <property type="project" value="UniProtKB-KW"/>
</dbReference>
<dbReference type="NCBIfam" id="TIGR02027">
    <property type="entry name" value="rpoA"/>
    <property type="match status" value="1"/>
</dbReference>
<dbReference type="Proteomes" id="UP000555828">
    <property type="component" value="Unassembled WGS sequence"/>
</dbReference>
<dbReference type="EMBL" id="JACHEX010000001">
    <property type="protein sequence ID" value="MBB6062208.1"/>
    <property type="molecule type" value="Genomic_DNA"/>
</dbReference>
<gene>
    <name evidence="12" type="primary">rpoA</name>
    <name evidence="14" type="ORF">HNP65_000630</name>
</gene>
<keyword evidence="4 12" id="KW-0240">DNA-directed RNA polymerase</keyword>
<evidence type="ECO:0000256" key="12">
    <source>
        <dbReference type="HAMAP-Rule" id="MF_00059"/>
    </source>
</evidence>
<organism evidence="14 15">
    <name type="scientific">Thermosipho japonicus</name>
    <dbReference type="NCBI Taxonomy" id="90323"/>
    <lineage>
        <taxon>Bacteria</taxon>
        <taxon>Thermotogati</taxon>
        <taxon>Thermotogota</taxon>
        <taxon>Thermotogae</taxon>
        <taxon>Thermotogales</taxon>
        <taxon>Fervidobacteriaceae</taxon>
        <taxon>Thermosipho</taxon>
    </lineage>
</organism>
<evidence type="ECO:0000313" key="14">
    <source>
        <dbReference type="EMBL" id="MBB6062208.1"/>
    </source>
</evidence>
<dbReference type="SUPFAM" id="SSF47789">
    <property type="entry name" value="C-terminal domain of RNA polymerase alpha subunit"/>
    <property type="match status" value="1"/>
</dbReference>
<feature type="region of interest" description="Alpha N-terminal domain (alpha-NTD)" evidence="12">
    <location>
        <begin position="1"/>
        <end position="237"/>
    </location>
</feature>
<protein>
    <recommendedName>
        <fullName evidence="3 12">DNA-directed RNA polymerase subunit alpha</fullName>
        <shortName evidence="12">RNAP subunit alpha</shortName>
        <ecNumber evidence="2 12">2.7.7.6</ecNumber>
    </recommendedName>
    <alternativeName>
        <fullName evidence="9 12">RNA polymerase subunit alpha</fullName>
    </alternativeName>
    <alternativeName>
        <fullName evidence="8 12">Transcriptase subunit alpha</fullName>
    </alternativeName>
</protein>
<feature type="region of interest" description="Alpha C-terminal domain (alpha-CTD)" evidence="12">
    <location>
        <begin position="260"/>
        <end position="330"/>
    </location>
</feature>
<dbReference type="Pfam" id="PF03118">
    <property type="entry name" value="RNA_pol_A_CTD"/>
    <property type="match status" value="1"/>
</dbReference>
<dbReference type="Pfam" id="PF01193">
    <property type="entry name" value="RNA_pol_L"/>
    <property type="match status" value="1"/>
</dbReference>
<dbReference type="GO" id="GO:0003677">
    <property type="term" value="F:DNA binding"/>
    <property type="evidence" value="ECO:0007669"/>
    <property type="project" value="UniProtKB-UniRule"/>
</dbReference>
<reference evidence="14 15" key="1">
    <citation type="submission" date="2020-08" db="EMBL/GenBank/DDBJ databases">
        <title>Genomic Encyclopedia of Type Strains, Phase IV (KMG-IV): sequencing the most valuable type-strain genomes for metagenomic binning, comparative biology and taxonomic classification.</title>
        <authorList>
            <person name="Goeker M."/>
        </authorList>
    </citation>
    <scope>NUCLEOTIDE SEQUENCE [LARGE SCALE GENOMIC DNA]</scope>
    <source>
        <strain evidence="14 15">DSM 13481</strain>
    </source>
</reference>
<dbReference type="Pfam" id="PF01000">
    <property type="entry name" value="RNA_pol_A_bac"/>
    <property type="match status" value="1"/>
</dbReference>
<keyword evidence="15" id="KW-1185">Reference proteome</keyword>
<dbReference type="SUPFAM" id="SSF55257">
    <property type="entry name" value="RBP11-like subunits of RNA polymerase"/>
    <property type="match status" value="1"/>
</dbReference>
<comment type="domain">
    <text evidence="12">The N-terminal domain is essential for RNAP assembly and basal transcription, whereas the C-terminal domain is involved in interaction with transcriptional regulators and with upstream promoter elements.</text>
</comment>
<dbReference type="NCBIfam" id="NF003513">
    <property type="entry name" value="PRK05182.1-2"/>
    <property type="match status" value="1"/>
</dbReference>
<proteinExistence type="inferred from homology"/>
<evidence type="ECO:0000256" key="7">
    <source>
        <dbReference type="ARBA" id="ARBA00023163"/>
    </source>
</evidence>
<dbReference type="CDD" id="cd06928">
    <property type="entry name" value="RNAP_alpha_NTD"/>
    <property type="match status" value="1"/>
</dbReference>
<sequence>MEFVMPKRLKMEEHKESDDYYYARYVLSPLEKGYATTIGNTLRRVLLSSIPSLAITDVKFVRPEKYHEFDTIEGVKEDILEILLNLKKVQLSMEDYVEEPVELTIQHKGAGEIKAGDIIVPAGVSVTNPNLHIATLNEDADLEIKLYATIGKGFVPAAERNEKPDIGWIVLDGVYNPVLKVNWIVENVRVGKKTDYDKLVLEIWTKKNIKPSDALKKAVKIINDHFRIIEESFGEFDEEKDIAEVSEVSSIEEEEVVDENDILSRKIDELDLSMRALNCLKRDKIETIGDLLSRGEEELLKIKNFGQKSLDEVKEKLMEKFGLSFGKGES</sequence>
<dbReference type="FunFam" id="2.170.120.12:FF:000001">
    <property type="entry name" value="DNA-directed RNA polymerase subunit alpha"/>
    <property type="match status" value="1"/>
</dbReference>
<dbReference type="InterPro" id="IPR011262">
    <property type="entry name" value="DNA-dir_RNA_pol_insert"/>
</dbReference>
<comment type="catalytic activity">
    <reaction evidence="10 12">
        <text>RNA(n) + a ribonucleoside 5'-triphosphate = RNA(n+1) + diphosphate</text>
        <dbReference type="Rhea" id="RHEA:21248"/>
        <dbReference type="Rhea" id="RHEA-COMP:14527"/>
        <dbReference type="Rhea" id="RHEA-COMP:17342"/>
        <dbReference type="ChEBI" id="CHEBI:33019"/>
        <dbReference type="ChEBI" id="CHEBI:61557"/>
        <dbReference type="ChEBI" id="CHEBI:140395"/>
        <dbReference type="EC" id="2.7.7.6"/>
    </reaction>
</comment>
<dbReference type="NCBIfam" id="NF003519">
    <property type="entry name" value="PRK05182.2-5"/>
    <property type="match status" value="1"/>
</dbReference>
<dbReference type="AlphaFoldDB" id="A0A841GRQ5"/>
<dbReference type="SUPFAM" id="SSF56553">
    <property type="entry name" value="Insert subdomain of RNA polymerase alpha subunit"/>
    <property type="match status" value="1"/>
</dbReference>
<evidence type="ECO:0000256" key="11">
    <source>
        <dbReference type="ARBA" id="ARBA00066029"/>
    </source>
</evidence>
<dbReference type="HAMAP" id="MF_00059">
    <property type="entry name" value="RNApol_bact_RpoA"/>
    <property type="match status" value="1"/>
</dbReference>
<dbReference type="EC" id="2.7.7.6" evidence="2 12"/>
<evidence type="ECO:0000256" key="4">
    <source>
        <dbReference type="ARBA" id="ARBA00022478"/>
    </source>
</evidence>
<dbReference type="Gene3D" id="2.170.120.12">
    <property type="entry name" value="DNA-directed RNA polymerase, insert domain"/>
    <property type="match status" value="1"/>
</dbReference>
<dbReference type="RefSeq" id="WP_184618909.1">
    <property type="nucleotide sequence ID" value="NZ_JACHEX010000001.1"/>
</dbReference>
<comment type="caution">
    <text evidence="14">The sequence shown here is derived from an EMBL/GenBank/DDBJ whole genome shotgun (WGS) entry which is preliminary data.</text>
</comment>
<evidence type="ECO:0000256" key="5">
    <source>
        <dbReference type="ARBA" id="ARBA00022679"/>
    </source>
</evidence>
<evidence type="ECO:0000259" key="13">
    <source>
        <dbReference type="SMART" id="SM00662"/>
    </source>
</evidence>
<feature type="domain" description="DNA-directed RNA polymerase RpoA/D/Rpb3-type" evidence="13">
    <location>
        <begin position="22"/>
        <end position="232"/>
    </location>
</feature>
<name>A0A841GRQ5_9BACT</name>
<evidence type="ECO:0000256" key="2">
    <source>
        <dbReference type="ARBA" id="ARBA00012418"/>
    </source>
</evidence>
<comment type="function">
    <text evidence="12">DNA-dependent RNA polymerase catalyzes the transcription of DNA into RNA using the four ribonucleoside triphosphates as substrates.</text>
</comment>
<evidence type="ECO:0000256" key="8">
    <source>
        <dbReference type="ARBA" id="ARBA00032524"/>
    </source>
</evidence>
<dbReference type="InterPro" id="IPR036603">
    <property type="entry name" value="RBP11-like"/>
</dbReference>
<evidence type="ECO:0000256" key="6">
    <source>
        <dbReference type="ARBA" id="ARBA00022695"/>
    </source>
</evidence>
<dbReference type="GO" id="GO:0046983">
    <property type="term" value="F:protein dimerization activity"/>
    <property type="evidence" value="ECO:0007669"/>
    <property type="project" value="InterPro"/>
</dbReference>
<evidence type="ECO:0000313" key="15">
    <source>
        <dbReference type="Proteomes" id="UP000555828"/>
    </source>
</evidence>
<dbReference type="GO" id="GO:0005737">
    <property type="term" value="C:cytoplasm"/>
    <property type="evidence" value="ECO:0007669"/>
    <property type="project" value="UniProtKB-ARBA"/>
</dbReference>
<evidence type="ECO:0000256" key="1">
    <source>
        <dbReference type="ARBA" id="ARBA00007123"/>
    </source>
</evidence>
<keyword evidence="5 12" id="KW-0808">Transferase</keyword>
<comment type="subunit">
    <text evidence="11 12">Homodimer. The RNAP catalytic core consists of 2 alpha, 1 beta, 1 beta' and 1 omega subunit. When a sigma factor is associated with the core the holoenzyme is formed, which can initiate transcription.</text>
</comment>